<dbReference type="PRINTS" id="PR00385">
    <property type="entry name" value="P450"/>
</dbReference>
<dbReference type="GO" id="GO:0009753">
    <property type="term" value="P:response to jasmonic acid"/>
    <property type="evidence" value="ECO:0007669"/>
    <property type="project" value="UniProtKB-ARBA"/>
</dbReference>
<dbReference type="GO" id="GO:0016705">
    <property type="term" value="F:oxidoreductase activity, acting on paired donors, with incorporation or reduction of molecular oxygen"/>
    <property type="evidence" value="ECO:0007669"/>
    <property type="project" value="InterPro"/>
</dbReference>
<dbReference type="FunFam" id="1.10.630.10:FF:000029">
    <property type="entry name" value="Cytochrome P450 734A1"/>
    <property type="match status" value="1"/>
</dbReference>
<dbReference type="PANTHER" id="PTHR24282">
    <property type="entry name" value="CYTOCHROME P450 FAMILY MEMBER"/>
    <property type="match status" value="1"/>
</dbReference>
<sequence length="514" mass="58742">MEGVYQIIASCLAILVLTYTWRLVNWAYLKPKRLEKALRKEGLNGNSYRLLYGDMKEMAKTIEEFNSKPINLDDDIKPRLQGFILKTIQKYGNSCFIWKGPDPTVIITDTELMKEVLTNNSVYQRAKLLNPLLKLFTYGLFSLEGDKWAKHRKIINPAFHLDKLKLMIPALYLSCDEVLKEWEKLASPEGSCELDVWPYLETITSDAISRTAFGSRYQQGRRIFQLQLEQVTLVAKALQSVYIPGSRFLPTKRNTRIKQIYREVRSNIRGLIDTRIEAMEAGEDINADLLGLLLKSNFQEMEEKRFGMTMDQVIEECKLFYFAGQETTSTLLVWTLVLLSRFPDWQTKAREEVLRVLGNENPSFEAINHLKIVTMILHEVLRLYPPVLSLERGVSEETKLGKLTLPAGVRVICPTIIVQHDREIWGDDATEFNPGRFSGGVSNAAKGGRGMLFSFGWGPRICIGQNFAMIEAKLVLSMILQRFSFELSPSYAHAPMAVFTTRPQHGAHLILHKL</sequence>
<dbReference type="InterPro" id="IPR001128">
    <property type="entry name" value="Cyt_P450"/>
</dbReference>
<dbReference type="PRINTS" id="PR00463">
    <property type="entry name" value="EP450I"/>
</dbReference>
<evidence type="ECO:0000256" key="13">
    <source>
        <dbReference type="SAM" id="Phobius"/>
    </source>
</evidence>
<organism evidence="14 15">
    <name type="scientific">Perilla frutescens var. hirtella</name>
    <name type="common">Perilla citriodora</name>
    <name type="synonym">Perilla setoyensis</name>
    <dbReference type="NCBI Taxonomy" id="608512"/>
    <lineage>
        <taxon>Eukaryota</taxon>
        <taxon>Viridiplantae</taxon>
        <taxon>Streptophyta</taxon>
        <taxon>Embryophyta</taxon>
        <taxon>Tracheophyta</taxon>
        <taxon>Spermatophyta</taxon>
        <taxon>Magnoliopsida</taxon>
        <taxon>eudicotyledons</taxon>
        <taxon>Gunneridae</taxon>
        <taxon>Pentapetalae</taxon>
        <taxon>asterids</taxon>
        <taxon>lamiids</taxon>
        <taxon>Lamiales</taxon>
        <taxon>Lamiaceae</taxon>
        <taxon>Nepetoideae</taxon>
        <taxon>Elsholtzieae</taxon>
        <taxon>Perilla</taxon>
    </lineage>
</organism>
<dbReference type="Proteomes" id="UP001190926">
    <property type="component" value="Unassembled WGS sequence"/>
</dbReference>
<keyword evidence="4 13" id="KW-0812">Transmembrane</keyword>
<evidence type="ECO:0000256" key="1">
    <source>
        <dbReference type="ARBA" id="ARBA00004167"/>
    </source>
</evidence>
<comment type="caution">
    <text evidence="14">The sequence shown here is derived from an EMBL/GenBank/DDBJ whole genome shotgun (WGS) entry which is preliminary data.</text>
</comment>
<evidence type="ECO:0000256" key="9">
    <source>
        <dbReference type="ARBA" id="ARBA00023033"/>
    </source>
</evidence>
<feature type="transmembrane region" description="Helical" evidence="13">
    <location>
        <begin position="6"/>
        <end position="29"/>
    </location>
</feature>
<evidence type="ECO:0000256" key="2">
    <source>
        <dbReference type="ARBA" id="ARBA00010617"/>
    </source>
</evidence>
<dbReference type="GO" id="GO:0016020">
    <property type="term" value="C:membrane"/>
    <property type="evidence" value="ECO:0007669"/>
    <property type="project" value="UniProtKB-SubCell"/>
</dbReference>
<dbReference type="InterPro" id="IPR036396">
    <property type="entry name" value="Cyt_P450_sf"/>
</dbReference>
<evidence type="ECO:0000313" key="15">
    <source>
        <dbReference type="Proteomes" id="UP001190926"/>
    </source>
</evidence>
<dbReference type="PROSITE" id="PS00086">
    <property type="entry name" value="CYTOCHROME_P450"/>
    <property type="match status" value="1"/>
</dbReference>
<dbReference type="GO" id="GO:0004497">
    <property type="term" value="F:monooxygenase activity"/>
    <property type="evidence" value="ECO:0007669"/>
    <property type="project" value="UniProtKB-KW"/>
</dbReference>
<evidence type="ECO:0000256" key="5">
    <source>
        <dbReference type="ARBA" id="ARBA00022723"/>
    </source>
</evidence>
<protein>
    <submittedName>
        <fullName evidence="14">Cytochrome P450</fullName>
    </submittedName>
</protein>
<comment type="subcellular location">
    <subcellularLocation>
        <location evidence="1">Membrane</location>
        <topology evidence="1">Single-pass membrane protein</topology>
    </subcellularLocation>
</comment>
<dbReference type="GO" id="GO:0009820">
    <property type="term" value="P:alkaloid metabolic process"/>
    <property type="evidence" value="ECO:0007669"/>
    <property type="project" value="UniProtKB-ARBA"/>
</dbReference>
<dbReference type="Pfam" id="PF00067">
    <property type="entry name" value="p450"/>
    <property type="match status" value="1"/>
</dbReference>
<keyword evidence="6 13" id="KW-1133">Transmembrane helix</keyword>
<proteinExistence type="inferred from homology"/>
<keyword evidence="15" id="KW-1185">Reference proteome</keyword>
<comment type="cofactor">
    <cofactor evidence="11">
        <name>heme</name>
        <dbReference type="ChEBI" id="CHEBI:30413"/>
    </cofactor>
</comment>
<evidence type="ECO:0000256" key="8">
    <source>
        <dbReference type="ARBA" id="ARBA00023004"/>
    </source>
</evidence>
<evidence type="ECO:0000256" key="6">
    <source>
        <dbReference type="ARBA" id="ARBA00022989"/>
    </source>
</evidence>
<keyword evidence="7 12" id="KW-0560">Oxidoreductase</keyword>
<evidence type="ECO:0000256" key="10">
    <source>
        <dbReference type="ARBA" id="ARBA00023136"/>
    </source>
</evidence>
<dbReference type="InterPro" id="IPR050665">
    <property type="entry name" value="Cytochrome_P450_Monooxygen"/>
</dbReference>
<comment type="similarity">
    <text evidence="2 12">Belongs to the cytochrome P450 family.</text>
</comment>
<dbReference type="SUPFAM" id="SSF48264">
    <property type="entry name" value="Cytochrome P450"/>
    <property type="match status" value="1"/>
</dbReference>
<keyword evidence="8 11" id="KW-0408">Iron</keyword>
<dbReference type="Gene3D" id="1.10.630.10">
    <property type="entry name" value="Cytochrome P450"/>
    <property type="match status" value="1"/>
</dbReference>
<evidence type="ECO:0000313" key="14">
    <source>
        <dbReference type="EMBL" id="KAH6833541.1"/>
    </source>
</evidence>
<dbReference type="InterPro" id="IPR017972">
    <property type="entry name" value="Cyt_P450_CS"/>
</dbReference>
<evidence type="ECO:0000256" key="4">
    <source>
        <dbReference type="ARBA" id="ARBA00022692"/>
    </source>
</evidence>
<keyword evidence="5 11" id="KW-0479">Metal-binding</keyword>
<evidence type="ECO:0000256" key="3">
    <source>
        <dbReference type="ARBA" id="ARBA00022617"/>
    </source>
</evidence>
<name>A0AAD4JHJ6_PERFH</name>
<reference evidence="14 15" key="1">
    <citation type="journal article" date="2021" name="Nat. Commun.">
        <title>Incipient diploidization of the medicinal plant Perilla within 10,000 years.</title>
        <authorList>
            <person name="Zhang Y."/>
            <person name="Shen Q."/>
            <person name="Leng L."/>
            <person name="Zhang D."/>
            <person name="Chen S."/>
            <person name="Shi Y."/>
            <person name="Ning Z."/>
            <person name="Chen S."/>
        </authorList>
    </citation>
    <scope>NUCLEOTIDE SEQUENCE [LARGE SCALE GENOMIC DNA]</scope>
    <source>
        <strain evidence="15">cv. PC099</strain>
    </source>
</reference>
<accession>A0AAD4JHJ6</accession>
<dbReference type="PANTHER" id="PTHR24282:SF273">
    <property type="entry name" value="CYTOCHROME P450 CYP72A219-LIKE"/>
    <property type="match status" value="1"/>
</dbReference>
<dbReference type="EMBL" id="SDAM02000057">
    <property type="protein sequence ID" value="KAH6833541.1"/>
    <property type="molecule type" value="Genomic_DNA"/>
</dbReference>
<keyword evidence="10 13" id="KW-0472">Membrane</keyword>
<evidence type="ECO:0000256" key="7">
    <source>
        <dbReference type="ARBA" id="ARBA00023002"/>
    </source>
</evidence>
<dbReference type="InterPro" id="IPR002401">
    <property type="entry name" value="Cyt_P450_E_grp-I"/>
</dbReference>
<evidence type="ECO:0000256" key="12">
    <source>
        <dbReference type="RuleBase" id="RU000461"/>
    </source>
</evidence>
<dbReference type="AlphaFoldDB" id="A0AAD4JHJ6"/>
<evidence type="ECO:0000256" key="11">
    <source>
        <dbReference type="PIRSR" id="PIRSR602401-1"/>
    </source>
</evidence>
<dbReference type="GO" id="GO:0005506">
    <property type="term" value="F:iron ion binding"/>
    <property type="evidence" value="ECO:0007669"/>
    <property type="project" value="InterPro"/>
</dbReference>
<keyword evidence="9 12" id="KW-0503">Monooxygenase</keyword>
<dbReference type="GO" id="GO:0020037">
    <property type="term" value="F:heme binding"/>
    <property type="evidence" value="ECO:0007669"/>
    <property type="project" value="InterPro"/>
</dbReference>
<feature type="binding site" description="axial binding residue" evidence="11">
    <location>
        <position position="462"/>
    </location>
    <ligand>
        <name>heme</name>
        <dbReference type="ChEBI" id="CHEBI:30413"/>
    </ligand>
    <ligandPart>
        <name>Fe</name>
        <dbReference type="ChEBI" id="CHEBI:18248"/>
    </ligandPart>
</feature>
<gene>
    <name evidence="14" type="ORF">C2S53_004920</name>
</gene>
<keyword evidence="3 11" id="KW-0349">Heme</keyword>